<protein>
    <submittedName>
        <fullName evidence="2">VOC family protein</fullName>
    </submittedName>
</protein>
<sequence>MADTRTDRTSFKDLCIDAADPAVLGAFWAEVLGLRMEDRGDNVRLVGAEPEQAIWINAVPEPKTVKQRVHLDVHTDAISRLVTAGASVVDTAQPWTVLTDPEGGEFCGFVRPVDRVPGYRLYELIVDAHDPAAIATWWGDVLGLEPRRDAGSEEGDRVLGPGAGLPCEVVFGAVSEPKTVKNRIHWDVWGDTPTLLAAGATLLRARDEEIGWDVLADPEGNEFCVFVRS</sequence>
<feature type="domain" description="Glyoxalase-like" evidence="1">
    <location>
        <begin position="124"/>
        <end position="226"/>
    </location>
</feature>
<evidence type="ECO:0000259" key="1">
    <source>
        <dbReference type="Pfam" id="PF18029"/>
    </source>
</evidence>
<dbReference type="PANTHER" id="PTHR35908">
    <property type="entry name" value="HYPOTHETICAL FUSION PROTEIN"/>
    <property type="match status" value="1"/>
</dbReference>
<dbReference type="RefSeq" id="WP_344803773.1">
    <property type="nucleotide sequence ID" value="NZ_BAABAB010000014.1"/>
</dbReference>
<dbReference type="InterPro" id="IPR041581">
    <property type="entry name" value="Glyoxalase_6"/>
</dbReference>
<dbReference type="Pfam" id="PF18029">
    <property type="entry name" value="Glyoxalase_6"/>
    <property type="match status" value="2"/>
</dbReference>
<keyword evidence="3" id="KW-1185">Reference proteome</keyword>
<comment type="caution">
    <text evidence="2">The sequence shown here is derived from an EMBL/GenBank/DDBJ whole genome shotgun (WGS) entry which is preliminary data.</text>
</comment>
<evidence type="ECO:0000313" key="3">
    <source>
        <dbReference type="Proteomes" id="UP001501490"/>
    </source>
</evidence>
<dbReference type="SUPFAM" id="SSF54593">
    <property type="entry name" value="Glyoxalase/Bleomycin resistance protein/Dihydroxybiphenyl dioxygenase"/>
    <property type="match status" value="2"/>
</dbReference>
<gene>
    <name evidence="2" type="ORF">GCM10022236_18960</name>
</gene>
<accession>A0ABP6ZU99</accession>
<proteinExistence type="predicted"/>
<dbReference type="EMBL" id="BAABAB010000014">
    <property type="protein sequence ID" value="GAA3617063.1"/>
    <property type="molecule type" value="Genomic_DNA"/>
</dbReference>
<feature type="domain" description="Glyoxalase-like" evidence="1">
    <location>
        <begin position="14"/>
        <end position="107"/>
    </location>
</feature>
<dbReference type="Proteomes" id="UP001501490">
    <property type="component" value="Unassembled WGS sequence"/>
</dbReference>
<dbReference type="InterPro" id="IPR029068">
    <property type="entry name" value="Glyas_Bleomycin-R_OHBP_Dase"/>
</dbReference>
<dbReference type="PANTHER" id="PTHR35908:SF1">
    <property type="entry name" value="CONSERVED PROTEIN"/>
    <property type="match status" value="1"/>
</dbReference>
<dbReference type="Gene3D" id="3.10.180.10">
    <property type="entry name" value="2,3-Dihydroxybiphenyl 1,2-Dioxygenase, domain 1"/>
    <property type="match status" value="2"/>
</dbReference>
<reference evidence="3" key="1">
    <citation type="journal article" date="2019" name="Int. J. Syst. Evol. Microbiol.">
        <title>The Global Catalogue of Microorganisms (GCM) 10K type strain sequencing project: providing services to taxonomists for standard genome sequencing and annotation.</title>
        <authorList>
            <consortium name="The Broad Institute Genomics Platform"/>
            <consortium name="The Broad Institute Genome Sequencing Center for Infectious Disease"/>
            <person name="Wu L."/>
            <person name="Ma J."/>
        </authorList>
    </citation>
    <scope>NUCLEOTIDE SEQUENCE [LARGE SCALE GENOMIC DNA]</scope>
    <source>
        <strain evidence="3">JCM 16929</strain>
    </source>
</reference>
<organism evidence="2 3">
    <name type="scientific">Microlunatus ginsengisoli</name>
    <dbReference type="NCBI Taxonomy" id="363863"/>
    <lineage>
        <taxon>Bacteria</taxon>
        <taxon>Bacillati</taxon>
        <taxon>Actinomycetota</taxon>
        <taxon>Actinomycetes</taxon>
        <taxon>Propionibacteriales</taxon>
        <taxon>Propionibacteriaceae</taxon>
        <taxon>Microlunatus</taxon>
    </lineage>
</organism>
<evidence type="ECO:0000313" key="2">
    <source>
        <dbReference type="EMBL" id="GAA3617063.1"/>
    </source>
</evidence>
<name>A0ABP6ZU99_9ACTN</name>